<comment type="caution">
    <text evidence="1">The sequence shown here is derived from an EMBL/GenBank/DDBJ whole genome shotgun (WGS) entry which is preliminary data.</text>
</comment>
<reference evidence="1 2" key="1">
    <citation type="submission" date="2020-04" db="EMBL/GenBank/DDBJ databases">
        <title>Flammeovirga sp. SR4, a novel species isolated from seawater.</title>
        <authorList>
            <person name="Wang X."/>
        </authorList>
    </citation>
    <scope>NUCLEOTIDE SEQUENCE [LARGE SCALE GENOMIC DNA]</scope>
    <source>
        <strain evidence="1 2">ATCC 23126</strain>
    </source>
</reference>
<accession>A0A7X9P0L3</accession>
<dbReference type="RefSeq" id="WP_169655649.1">
    <property type="nucleotide sequence ID" value="NZ_JABANE010000010.1"/>
</dbReference>
<dbReference type="AlphaFoldDB" id="A0A7X9P0L3"/>
<gene>
    <name evidence="1" type="primary">cas5p</name>
    <name evidence="1" type="ORF">HHU12_05225</name>
</gene>
<evidence type="ECO:0000313" key="1">
    <source>
        <dbReference type="EMBL" id="NME67359.1"/>
    </source>
</evidence>
<dbReference type="InterPro" id="IPR020031">
    <property type="entry name" value="CRISPR-assoc_Cas5p"/>
</dbReference>
<organism evidence="1 2">
    <name type="scientific">Flammeovirga aprica JL-4</name>
    <dbReference type="NCBI Taxonomy" id="694437"/>
    <lineage>
        <taxon>Bacteria</taxon>
        <taxon>Pseudomonadati</taxon>
        <taxon>Bacteroidota</taxon>
        <taxon>Cytophagia</taxon>
        <taxon>Cytophagales</taxon>
        <taxon>Flammeovirgaceae</taxon>
        <taxon>Flammeovirga</taxon>
    </lineage>
</organism>
<proteinExistence type="predicted"/>
<name>A0A7X9P0L3_9BACT</name>
<sequence length="242" mass="28055">MVDIKLLFEAPEKVISGKLHIRPLAPLSLVTSMPGAYYRSQSAPSNYMIYGMLENLFGWHFHSDIRSNLLKKIKKELKKKYKYDSIAGTSAVGFQTLLQDHLEVLNPIVSPPILVRYDDYWTQSMKRTDEQVVHANGTPNLDWKLIDRKYRLPKDEKRKIKEGDYKAFFKKNIKQFPTYYTTIVNREYIELGEDPFTKGCYQVAINTTESVWQAIEQISHTPLAPSYLGNSEGWVQLEEITI</sequence>
<dbReference type="EMBL" id="JABANE010000010">
    <property type="protein sequence ID" value="NME67359.1"/>
    <property type="molecule type" value="Genomic_DNA"/>
</dbReference>
<protein>
    <submittedName>
        <fullName evidence="1">Type I-PGING CRISPR-associated protein Cas5p</fullName>
    </submittedName>
</protein>
<evidence type="ECO:0000313" key="2">
    <source>
        <dbReference type="Proteomes" id="UP000576082"/>
    </source>
</evidence>
<dbReference type="NCBIfam" id="TIGR03488">
    <property type="entry name" value="cas_Cas5p"/>
    <property type="match status" value="1"/>
</dbReference>
<dbReference type="Proteomes" id="UP000576082">
    <property type="component" value="Unassembled WGS sequence"/>
</dbReference>
<keyword evidence="2" id="KW-1185">Reference proteome</keyword>